<dbReference type="InterPro" id="IPR007867">
    <property type="entry name" value="GMC_OxRtase_C"/>
</dbReference>
<dbReference type="GO" id="GO:0016614">
    <property type="term" value="F:oxidoreductase activity, acting on CH-OH group of donors"/>
    <property type="evidence" value="ECO:0007669"/>
    <property type="project" value="InterPro"/>
</dbReference>
<evidence type="ECO:0000256" key="5">
    <source>
        <dbReference type="PIRSR" id="PIRSR000137-2"/>
    </source>
</evidence>
<comment type="similarity">
    <text evidence="2">Belongs to the GMC oxidoreductase family.</text>
</comment>
<dbReference type="PANTHER" id="PTHR11552:SF147">
    <property type="entry name" value="CHOLINE DEHYDROGENASE, MITOCHONDRIAL"/>
    <property type="match status" value="1"/>
</dbReference>
<dbReference type="Gene3D" id="3.50.50.60">
    <property type="entry name" value="FAD/NAD(P)-binding domain"/>
    <property type="match status" value="1"/>
</dbReference>
<dbReference type="InterPro" id="IPR000172">
    <property type="entry name" value="GMC_OxRdtase_N"/>
</dbReference>
<evidence type="ECO:0000259" key="6">
    <source>
        <dbReference type="PROSITE" id="PS00624"/>
    </source>
</evidence>
<proteinExistence type="inferred from homology"/>
<accession>A0A1Y1N3J4</accession>
<reference evidence="7" key="1">
    <citation type="journal article" date="2016" name="Sci. Rep.">
        <title>Molecular characterization of firefly nuptial gifts: a multi-omics approach sheds light on postcopulatory sexual selection.</title>
        <authorList>
            <person name="Al-Wathiqui N."/>
            <person name="Fallon T.R."/>
            <person name="South A."/>
            <person name="Weng J.K."/>
            <person name="Lewis S.M."/>
        </authorList>
    </citation>
    <scope>NUCLEOTIDE SEQUENCE</scope>
</reference>
<evidence type="ECO:0000313" key="7">
    <source>
        <dbReference type="EMBL" id="JAV92442.1"/>
    </source>
</evidence>
<evidence type="ECO:0000256" key="1">
    <source>
        <dbReference type="ARBA" id="ARBA00001974"/>
    </source>
</evidence>
<feature type="domain" description="Glucose-methanol-choline oxidoreductase N-terminal" evidence="6">
    <location>
        <begin position="286"/>
        <end position="300"/>
    </location>
</feature>
<feature type="binding site" evidence="5">
    <location>
        <position position="251"/>
    </location>
    <ligand>
        <name>FAD</name>
        <dbReference type="ChEBI" id="CHEBI:57692"/>
    </ligand>
</feature>
<dbReference type="Pfam" id="PF05199">
    <property type="entry name" value="GMC_oxred_C"/>
    <property type="match status" value="1"/>
</dbReference>
<evidence type="ECO:0000256" key="2">
    <source>
        <dbReference type="ARBA" id="ARBA00010790"/>
    </source>
</evidence>
<dbReference type="Gene3D" id="3.30.560.10">
    <property type="entry name" value="Glucose Oxidase, domain 3"/>
    <property type="match status" value="1"/>
</dbReference>
<keyword evidence="4 5" id="KW-0274">FAD</keyword>
<dbReference type="AlphaFoldDB" id="A0A1Y1N3J4"/>
<dbReference type="PIRSF" id="PIRSF000137">
    <property type="entry name" value="Alcohol_oxidase"/>
    <property type="match status" value="1"/>
</dbReference>
<feature type="binding site" evidence="5">
    <location>
        <position position="132"/>
    </location>
    <ligand>
        <name>FAD</name>
        <dbReference type="ChEBI" id="CHEBI:57692"/>
    </ligand>
</feature>
<comment type="cofactor">
    <cofactor evidence="1 5">
        <name>FAD</name>
        <dbReference type="ChEBI" id="CHEBI:57692"/>
    </cofactor>
</comment>
<dbReference type="Pfam" id="PF00732">
    <property type="entry name" value="GMC_oxred_N"/>
    <property type="match status" value="1"/>
</dbReference>
<dbReference type="SUPFAM" id="SSF54373">
    <property type="entry name" value="FAD-linked reductases, C-terminal domain"/>
    <property type="match status" value="1"/>
</dbReference>
<dbReference type="SUPFAM" id="SSF51905">
    <property type="entry name" value="FAD/NAD(P)-binding domain"/>
    <property type="match status" value="1"/>
</dbReference>
<name>A0A1Y1N3J4_PHOPY</name>
<dbReference type="InterPro" id="IPR012132">
    <property type="entry name" value="GMC_OxRdtase"/>
</dbReference>
<sequence>MDLVNTCPNVLTGTSQQLFVTLLQALFASFCELGANDRYPADYGTKLADGGEFDFIVVGGGSAGSLLANRLTAVSDWRVLLIEAGGYPSILTEIPTMFPHLQLSDEDWKYRTERGSCEGLRDRVCVYPRGKVLGGSSALNAMLYLRSYEDDHEQWVKEGNIGWDYASALKYYNKFEKDVNVSELHSANPIRETIIRGYQEMGFPEKTDTNHLGYSDSLVTIAGGTRQSSAKAFLTTIKDRPNLHLVLKAHVTRLTFSGHRVDGVEVLVNQKVIKLKSRKEVILSAGAMGSPQILMNSGVGPQEHLADLGIPLKKDLPVGEHLQDHPVYIGLFVNINETFLRPKTKEENIDDIFQYVMYRKGHFADAPLFNFHLHANTRDGGKFPDLQVNHIPFPRNSRAGILKWVAGFNFPPEVQELMVENNERHSNLVLFVKCLKSKSTGRIRLNSADPLDYPQIYPNYLSDEHGEDIDILLRGVRLVEELLKTKPLRDADAELVNLHLPKCVEFQFDTDEYWRCALRNYVTHLHHPCGTCRMGPAVDGKSVVGPDLKLHGAAGVRVVDASIIPRIPRVNINSVTYFIAEKAAELIIKEWFGGHAEL</sequence>
<keyword evidence="3" id="KW-0285">Flavoprotein</keyword>
<dbReference type="GO" id="GO:0050660">
    <property type="term" value="F:flavin adenine dinucleotide binding"/>
    <property type="evidence" value="ECO:0007669"/>
    <property type="project" value="InterPro"/>
</dbReference>
<dbReference type="PROSITE" id="PS00624">
    <property type="entry name" value="GMC_OXRED_2"/>
    <property type="match status" value="1"/>
</dbReference>
<evidence type="ECO:0000256" key="4">
    <source>
        <dbReference type="ARBA" id="ARBA00022827"/>
    </source>
</evidence>
<evidence type="ECO:0000256" key="3">
    <source>
        <dbReference type="ARBA" id="ARBA00022630"/>
    </source>
</evidence>
<organism evidence="7">
    <name type="scientific">Photinus pyralis</name>
    <name type="common">Common eastern firefly</name>
    <name type="synonym">Lampyris pyralis</name>
    <dbReference type="NCBI Taxonomy" id="7054"/>
    <lineage>
        <taxon>Eukaryota</taxon>
        <taxon>Metazoa</taxon>
        <taxon>Ecdysozoa</taxon>
        <taxon>Arthropoda</taxon>
        <taxon>Hexapoda</taxon>
        <taxon>Insecta</taxon>
        <taxon>Pterygota</taxon>
        <taxon>Neoptera</taxon>
        <taxon>Endopterygota</taxon>
        <taxon>Coleoptera</taxon>
        <taxon>Polyphaga</taxon>
        <taxon>Elateriformia</taxon>
        <taxon>Elateroidea</taxon>
        <taxon>Lampyridae</taxon>
        <taxon>Lampyrinae</taxon>
        <taxon>Photinus</taxon>
    </lineage>
</organism>
<dbReference type="EMBL" id="GEZM01013592">
    <property type="protein sequence ID" value="JAV92442.1"/>
    <property type="molecule type" value="Transcribed_RNA"/>
</dbReference>
<dbReference type="InterPro" id="IPR036188">
    <property type="entry name" value="FAD/NAD-bd_sf"/>
</dbReference>
<protein>
    <recommendedName>
        <fullName evidence="6">Glucose-methanol-choline oxidoreductase N-terminal domain-containing protein</fullName>
    </recommendedName>
</protein>
<dbReference type="PANTHER" id="PTHR11552">
    <property type="entry name" value="GLUCOSE-METHANOL-CHOLINE GMC OXIDOREDUCTASE"/>
    <property type="match status" value="1"/>
</dbReference>